<dbReference type="Proteomes" id="UP000786693">
    <property type="component" value="Unassembled WGS sequence"/>
</dbReference>
<comment type="caution">
    <text evidence="1">The sequence shown here is derived from an EMBL/GenBank/DDBJ whole genome shotgun (WGS) entry which is preliminary data.</text>
</comment>
<dbReference type="EMBL" id="BPFH01000001">
    <property type="protein sequence ID" value="GIT93715.1"/>
    <property type="molecule type" value="Genomic_DNA"/>
</dbReference>
<protein>
    <submittedName>
        <fullName evidence="1">Uncharacterized protein</fullName>
    </submittedName>
</protein>
<evidence type="ECO:0000313" key="2">
    <source>
        <dbReference type="Proteomes" id="UP000786693"/>
    </source>
</evidence>
<accession>A0ABQ4NH25</accession>
<keyword evidence="2" id="KW-1185">Reference proteome</keyword>
<gene>
    <name evidence="1" type="ORF">JANAI62_03380</name>
</gene>
<sequence>MSGGGNFGAVGVEASASFTRIVETALQRRDANIEIQTAGPWFGDDAFNLDLTPDFDISRIQDLQRLVNAAMSFPDAVADRPWPYVGYLLNYETIGYNAPNPVLQSLNRNRFRELELALDRYALAIDRITAARENPDIFEAIDNDGAVLSVTDLDVVFRRELERLFASREEIRKATEECYQILLDGTASCPSIATISADSFPVDAVPNFSFGSLKLIIESREAELCDEESSFVFLRLVPVDGGCVDPETSLVWSNPRFLVEADIGEYFCDQRSTGSGRTWRLPTELELRFLASGTELARLARVRSDSAVNRLLAGGDEVDSPADAESEVWVWARETADGEVTRIVNLASRVSTGADPDTGLYTAICVASLTEISDAAVNDADAADGD</sequence>
<name>A0ABQ4NH25_9RHOB</name>
<evidence type="ECO:0000313" key="1">
    <source>
        <dbReference type="EMBL" id="GIT93715.1"/>
    </source>
</evidence>
<reference evidence="1 2" key="1">
    <citation type="submission" date="2021-05" db="EMBL/GenBank/DDBJ databases">
        <title>Bacteria Genome sequencing.</title>
        <authorList>
            <person name="Takabe Y."/>
            <person name="Nakajima Y."/>
            <person name="Suzuki S."/>
            <person name="Shiozaki T."/>
        </authorList>
    </citation>
    <scope>NUCLEOTIDE SEQUENCE [LARGE SCALE GENOMIC DNA]</scope>
    <source>
        <strain evidence="1 2">AI_62</strain>
    </source>
</reference>
<organism evidence="1 2">
    <name type="scientific">Jannaschia pagri</name>
    <dbReference type="NCBI Taxonomy" id="2829797"/>
    <lineage>
        <taxon>Bacteria</taxon>
        <taxon>Pseudomonadati</taxon>
        <taxon>Pseudomonadota</taxon>
        <taxon>Alphaproteobacteria</taxon>
        <taxon>Rhodobacterales</taxon>
        <taxon>Roseobacteraceae</taxon>
        <taxon>Jannaschia</taxon>
    </lineage>
</organism>
<proteinExistence type="predicted"/>